<keyword evidence="2" id="KW-1185">Reference proteome</keyword>
<evidence type="ECO:0000313" key="2">
    <source>
        <dbReference type="Proteomes" id="UP001222275"/>
    </source>
</evidence>
<evidence type="ECO:0000313" key="1">
    <source>
        <dbReference type="EMBL" id="WEJ62147.1"/>
    </source>
</evidence>
<name>A0ABY8CA88_9GAMM</name>
<dbReference type="Proteomes" id="UP001222275">
    <property type="component" value="Chromosome"/>
</dbReference>
<sequence>MAIDYPQILGGFLQEGYAYQLNPGIRRTQLSSGNAIQRRKANQRTRVSVTQKLTVDQMAVFEIFILKSAWDWFNANIETGEGYRQVECRILEGSITSQLIGKVQDGKSFYQVGLTLELKNTNAVAEDADLTAEYMEALYTHGLTEVQQAATVNPLSVLVGV</sequence>
<dbReference type="EMBL" id="CP102381">
    <property type="protein sequence ID" value="WEJ62147.1"/>
    <property type="molecule type" value="Genomic_DNA"/>
</dbReference>
<accession>A0ABY8CA88</accession>
<organism evidence="1 2">
    <name type="scientific">Thiomicrorhabdus lithotrophica</name>
    <dbReference type="NCBI Taxonomy" id="2949997"/>
    <lineage>
        <taxon>Bacteria</taxon>
        <taxon>Pseudomonadati</taxon>
        <taxon>Pseudomonadota</taxon>
        <taxon>Gammaproteobacteria</taxon>
        <taxon>Thiotrichales</taxon>
        <taxon>Piscirickettsiaceae</taxon>
        <taxon>Thiomicrorhabdus</taxon>
    </lineage>
</organism>
<proteinExistence type="predicted"/>
<protein>
    <submittedName>
        <fullName evidence="1">Uncharacterized protein</fullName>
    </submittedName>
</protein>
<dbReference type="RefSeq" id="WP_275594404.1">
    <property type="nucleotide sequence ID" value="NZ_CP102381.1"/>
</dbReference>
<reference evidence="1 2" key="1">
    <citation type="submission" date="2022-06" db="EMBL/GenBank/DDBJ databases">
        <title>Thiomicrohabdus sp. nov, an obligately chemolithoautotrophic, sulfur-oxidizing bacterium isolated from beach of Guanyin Mountain. Amoy.</title>
        <authorList>
            <person name="Zhu H."/>
        </authorList>
    </citation>
    <scope>NUCLEOTIDE SEQUENCE [LARGE SCALE GENOMIC DNA]</scope>
    <source>
        <strain evidence="1 2">XGS-01</strain>
    </source>
</reference>
<gene>
    <name evidence="1" type="ORF">NR989_09015</name>
</gene>